<dbReference type="GO" id="GO:0005829">
    <property type="term" value="C:cytosol"/>
    <property type="evidence" value="ECO:0007669"/>
    <property type="project" value="TreeGrafter"/>
</dbReference>
<dbReference type="InterPro" id="IPR006139">
    <property type="entry name" value="D-isomer_2_OHA_DH_cat_dom"/>
</dbReference>
<dbReference type="InterPro" id="IPR036291">
    <property type="entry name" value="NAD(P)-bd_dom_sf"/>
</dbReference>
<dbReference type="PROSITE" id="PS00065">
    <property type="entry name" value="D_2_HYDROXYACID_DH_1"/>
    <property type="match status" value="1"/>
</dbReference>
<evidence type="ECO:0008006" key="7">
    <source>
        <dbReference type="Google" id="ProtNLM"/>
    </source>
</evidence>
<dbReference type="AlphaFoldDB" id="A0A2M7ANY4"/>
<name>A0A2M7ANY4_UNCKA</name>
<gene>
    <name evidence="5" type="ORF">COS81_01320</name>
</gene>
<evidence type="ECO:0000256" key="2">
    <source>
        <dbReference type="RuleBase" id="RU003719"/>
    </source>
</evidence>
<dbReference type="PANTHER" id="PTHR10996:SF283">
    <property type="entry name" value="GLYOXYLATE_HYDROXYPYRUVATE REDUCTASE B"/>
    <property type="match status" value="1"/>
</dbReference>
<dbReference type="SUPFAM" id="SSF52283">
    <property type="entry name" value="Formate/glycerate dehydrogenase catalytic domain-like"/>
    <property type="match status" value="1"/>
</dbReference>
<evidence type="ECO:0000259" key="3">
    <source>
        <dbReference type="Pfam" id="PF00389"/>
    </source>
</evidence>
<proteinExistence type="inferred from homology"/>
<evidence type="ECO:0000256" key="1">
    <source>
        <dbReference type="ARBA" id="ARBA00023002"/>
    </source>
</evidence>
<dbReference type="InterPro" id="IPR029752">
    <property type="entry name" value="D-isomer_DH_CS1"/>
</dbReference>
<dbReference type="GO" id="GO:0016618">
    <property type="term" value="F:hydroxypyruvate reductase [NAD(P)H] activity"/>
    <property type="evidence" value="ECO:0007669"/>
    <property type="project" value="TreeGrafter"/>
</dbReference>
<sequence length="315" mass="35855">MNYNHDMKIKIIFPEEFFTKAQLQKLKKYEVEFIPGNEIDLEKIESLFSSDSYILIVNPTYLKDNWNAFPVERVQRMKGLKALCLTTSSFSWIDTNKLAEMGIIVTNIPGAPTEAVAEFNIFMMFSLLRKLPLIVKNNWNMDYNNFLNNEAVGLTAGILGLGRIGTRVGELCRGLNINVCYWNRSKKESAFKKVTLEQLFQESDIVFNTLATPPELKGFINRDLLSKLKRDSIIISTSDTQVFDEAYIIDKVSKGELGGYAFESKDKKMTDFHGNVMVFPEQAYYTLGTQTNRASIAAETALSIIEDKPIIYKVN</sequence>
<dbReference type="GO" id="GO:0051287">
    <property type="term" value="F:NAD binding"/>
    <property type="evidence" value="ECO:0007669"/>
    <property type="project" value="InterPro"/>
</dbReference>
<dbReference type="EMBL" id="PEWD01000029">
    <property type="protein sequence ID" value="PIU69121.1"/>
    <property type="molecule type" value="Genomic_DNA"/>
</dbReference>
<dbReference type="Pfam" id="PF00389">
    <property type="entry name" value="2-Hacid_dh"/>
    <property type="match status" value="1"/>
</dbReference>
<dbReference type="InterPro" id="IPR050223">
    <property type="entry name" value="D-isomer_2-hydroxyacid_DH"/>
</dbReference>
<feature type="domain" description="D-isomer specific 2-hydroxyacid dehydrogenase NAD-binding" evidence="4">
    <location>
        <begin position="122"/>
        <end position="262"/>
    </location>
</feature>
<dbReference type="GO" id="GO:0030267">
    <property type="term" value="F:glyoxylate reductase (NADPH) activity"/>
    <property type="evidence" value="ECO:0007669"/>
    <property type="project" value="TreeGrafter"/>
</dbReference>
<evidence type="ECO:0000259" key="4">
    <source>
        <dbReference type="Pfam" id="PF02826"/>
    </source>
</evidence>
<evidence type="ECO:0000313" key="6">
    <source>
        <dbReference type="Proteomes" id="UP000229916"/>
    </source>
</evidence>
<evidence type="ECO:0000313" key="5">
    <source>
        <dbReference type="EMBL" id="PIU69121.1"/>
    </source>
</evidence>
<dbReference type="InterPro" id="IPR006140">
    <property type="entry name" value="D-isomer_DH_NAD-bd"/>
</dbReference>
<dbReference type="Gene3D" id="3.40.50.720">
    <property type="entry name" value="NAD(P)-binding Rossmann-like Domain"/>
    <property type="match status" value="2"/>
</dbReference>
<accession>A0A2M7ANY4</accession>
<organism evidence="5 6">
    <name type="scientific">candidate division WWE3 bacterium CG06_land_8_20_14_3_00_42_16</name>
    <dbReference type="NCBI Taxonomy" id="1975083"/>
    <lineage>
        <taxon>Bacteria</taxon>
        <taxon>Katanobacteria</taxon>
    </lineage>
</organism>
<dbReference type="PANTHER" id="PTHR10996">
    <property type="entry name" value="2-HYDROXYACID DEHYDROGENASE-RELATED"/>
    <property type="match status" value="1"/>
</dbReference>
<comment type="similarity">
    <text evidence="2">Belongs to the D-isomer specific 2-hydroxyacid dehydrogenase family.</text>
</comment>
<protein>
    <recommendedName>
        <fullName evidence="7">Glycerate dehydrogenase</fullName>
    </recommendedName>
</protein>
<comment type="caution">
    <text evidence="5">The sequence shown here is derived from an EMBL/GenBank/DDBJ whole genome shotgun (WGS) entry which is preliminary data.</text>
</comment>
<dbReference type="SUPFAM" id="SSF51735">
    <property type="entry name" value="NAD(P)-binding Rossmann-fold domains"/>
    <property type="match status" value="1"/>
</dbReference>
<dbReference type="Pfam" id="PF02826">
    <property type="entry name" value="2-Hacid_dh_C"/>
    <property type="match status" value="1"/>
</dbReference>
<keyword evidence="1 2" id="KW-0560">Oxidoreductase</keyword>
<reference evidence="6" key="1">
    <citation type="submission" date="2017-09" db="EMBL/GenBank/DDBJ databases">
        <title>Depth-based differentiation of microbial function through sediment-hosted aquifers and enrichment of novel symbionts in the deep terrestrial subsurface.</title>
        <authorList>
            <person name="Probst A.J."/>
            <person name="Ladd B."/>
            <person name="Jarett J.K."/>
            <person name="Geller-Mcgrath D.E."/>
            <person name="Sieber C.M.K."/>
            <person name="Emerson J.B."/>
            <person name="Anantharaman K."/>
            <person name="Thomas B.C."/>
            <person name="Malmstrom R."/>
            <person name="Stieglmeier M."/>
            <person name="Klingl A."/>
            <person name="Woyke T."/>
            <person name="Ryan C.M."/>
            <person name="Banfield J.F."/>
        </authorList>
    </citation>
    <scope>NUCLEOTIDE SEQUENCE [LARGE SCALE GENOMIC DNA]</scope>
</reference>
<dbReference type="Proteomes" id="UP000229916">
    <property type="component" value="Unassembled WGS sequence"/>
</dbReference>
<feature type="domain" description="D-isomer specific 2-hydroxyacid dehydrogenase catalytic" evidence="3">
    <location>
        <begin position="61"/>
        <end position="315"/>
    </location>
</feature>